<gene>
    <name evidence="1" type="ORF">GRJ2_002227900</name>
</gene>
<reference evidence="1 2" key="1">
    <citation type="submission" date="2024-06" db="EMBL/GenBank/DDBJ databases">
        <title>The draft genome of Grus japonensis, version 3.</title>
        <authorList>
            <person name="Nabeshima K."/>
            <person name="Suzuki S."/>
            <person name="Onuma M."/>
        </authorList>
    </citation>
    <scope>NUCLEOTIDE SEQUENCE [LARGE SCALE GENOMIC DNA]</scope>
    <source>
        <strain evidence="1 2">451A</strain>
    </source>
</reference>
<sequence length="97" mass="10801">MPNLHLRRVKLQRLAATESHLEVLEAFGHEMLVQVSDDEVVFSKLLLRHLASRVSVLASNYPSIAGVFQRTEAAVYGLFMRLSLKCLVQATQAPGLL</sequence>
<proteinExistence type="predicted"/>
<evidence type="ECO:0000313" key="1">
    <source>
        <dbReference type="EMBL" id="GAB0197625.1"/>
    </source>
</evidence>
<evidence type="ECO:0000313" key="2">
    <source>
        <dbReference type="Proteomes" id="UP001623348"/>
    </source>
</evidence>
<dbReference type="Proteomes" id="UP001623348">
    <property type="component" value="Unassembled WGS sequence"/>
</dbReference>
<accession>A0ABC9XKP6</accession>
<protein>
    <submittedName>
        <fullName evidence="1">Uncharacterized protein</fullName>
    </submittedName>
</protein>
<name>A0ABC9XKP6_GRUJA</name>
<comment type="caution">
    <text evidence="1">The sequence shown here is derived from an EMBL/GenBank/DDBJ whole genome shotgun (WGS) entry which is preliminary data.</text>
</comment>
<dbReference type="AlphaFoldDB" id="A0ABC9XKP6"/>
<dbReference type="EMBL" id="BAAFJT010000018">
    <property type="protein sequence ID" value="GAB0197625.1"/>
    <property type="molecule type" value="Genomic_DNA"/>
</dbReference>
<organism evidence="1 2">
    <name type="scientific">Grus japonensis</name>
    <name type="common">Japanese crane</name>
    <name type="synonym">Red-crowned crane</name>
    <dbReference type="NCBI Taxonomy" id="30415"/>
    <lineage>
        <taxon>Eukaryota</taxon>
        <taxon>Metazoa</taxon>
        <taxon>Chordata</taxon>
        <taxon>Craniata</taxon>
        <taxon>Vertebrata</taxon>
        <taxon>Euteleostomi</taxon>
        <taxon>Archelosauria</taxon>
        <taxon>Archosauria</taxon>
        <taxon>Dinosauria</taxon>
        <taxon>Saurischia</taxon>
        <taxon>Theropoda</taxon>
        <taxon>Coelurosauria</taxon>
        <taxon>Aves</taxon>
        <taxon>Neognathae</taxon>
        <taxon>Neoaves</taxon>
        <taxon>Gruiformes</taxon>
        <taxon>Gruidae</taxon>
        <taxon>Grus</taxon>
    </lineage>
</organism>
<keyword evidence="2" id="KW-1185">Reference proteome</keyword>